<proteinExistence type="predicted"/>
<name>A0AAD5MNK2_PARTN</name>
<keyword evidence="2" id="KW-1185">Reference proteome</keyword>
<dbReference type="EMBL" id="JAHQIW010004279">
    <property type="protein sequence ID" value="KAJ1361845.1"/>
    <property type="molecule type" value="Genomic_DNA"/>
</dbReference>
<sequence>MNVNSKFETLVEDEEERAIEKWVSFKEEARMNEELMRADGTDALRRVAVKERRMKRMTVKIALKRKRWEGTVQSD</sequence>
<organism evidence="1 2">
    <name type="scientific">Parelaphostrongylus tenuis</name>
    <name type="common">Meningeal worm</name>
    <dbReference type="NCBI Taxonomy" id="148309"/>
    <lineage>
        <taxon>Eukaryota</taxon>
        <taxon>Metazoa</taxon>
        <taxon>Ecdysozoa</taxon>
        <taxon>Nematoda</taxon>
        <taxon>Chromadorea</taxon>
        <taxon>Rhabditida</taxon>
        <taxon>Rhabditina</taxon>
        <taxon>Rhabditomorpha</taxon>
        <taxon>Strongyloidea</taxon>
        <taxon>Metastrongylidae</taxon>
        <taxon>Parelaphostrongylus</taxon>
    </lineage>
</organism>
<evidence type="ECO:0000313" key="2">
    <source>
        <dbReference type="Proteomes" id="UP001196413"/>
    </source>
</evidence>
<accession>A0AAD5MNK2</accession>
<comment type="caution">
    <text evidence="1">The sequence shown here is derived from an EMBL/GenBank/DDBJ whole genome shotgun (WGS) entry which is preliminary data.</text>
</comment>
<gene>
    <name evidence="1" type="ORF">KIN20_021200</name>
</gene>
<reference evidence="1" key="1">
    <citation type="submission" date="2021-06" db="EMBL/GenBank/DDBJ databases">
        <title>Parelaphostrongylus tenuis whole genome reference sequence.</title>
        <authorList>
            <person name="Garwood T.J."/>
            <person name="Larsen P.A."/>
            <person name="Fountain-Jones N.M."/>
            <person name="Garbe J.R."/>
            <person name="Macchietto M.G."/>
            <person name="Kania S.A."/>
            <person name="Gerhold R.W."/>
            <person name="Richards J.E."/>
            <person name="Wolf T.M."/>
        </authorList>
    </citation>
    <scope>NUCLEOTIDE SEQUENCE</scope>
    <source>
        <strain evidence="1">MNPRO001-30</strain>
        <tissue evidence="1">Meninges</tissue>
    </source>
</reference>
<evidence type="ECO:0000313" key="1">
    <source>
        <dbReference type="EMBL" id="KAJ1361845.1"/>
    </source>
</evidence>
<dbReference type="Proteomes" id="UP001196413">
    <property type="component" value="Unassembled WGS sequence"/>
</dbReference>
<dbReference type="AlphaFoldDB" id="A0AAD5MNK2"/>
<protein>
    <submittedName>
        <fullName evidence="1">Uncharacterized protein</fullName>
    </submittedName>
</protein>